<evidence type="ECO:0000313" key="2">
    <source>
        <dbReference type="EMBL" id="KAA8913428.1"/>
    </source>
</evidence>
<dbReference type="InParanoid" id="A0A5J5F8C3"/>
<reference evidence="2 3" key="1">
    <citation type="submission" date="2019-09" db="EMBL/GenBank/DDBJ databases">
        <title>Draft genome of the ectomycorrhizal ascomycete Sphaerosporella brunnea.</title>
        <authorList>
            <consortium name="DOE Joint Genome Institute"/>
            <person name="Benucci G.M."/>
            <person name="Marozzi G."/>
            <person name="Antonielli L."/>
            <person name="Sanchez S."/>
            <person name="Marco P."/>
            <person name="Wang X."/>
            <person name="Falini L.B."/>
            <person name="Barry K."/>
            <person name="Haridas S."/>
            <person name="Lipzen A."/>
            <person name="Labutti K."/>
            <person name="Grigoriev I.V."/>
            <person name="Murat C."/>
            <person name="Martin F."/>
            <person name="Albertini E."/>
            <person name="Donnini D."/>
            <person name="Bonito G."/>
        </authorList>
    </citation>
    <scope>NUCLEOTIDE SEQUENCE [LARGE SCALE GENOMIC DNA]</scope>
    <source>
        <strain evidence="2 3">Sb_GMNB300</strain>
    </source>
</reference>
<evidence type="ECO:0000313" key="3">
    <source>
        <dbReference type="Proteomes" id="UP000326924"/>
    </source>
</evidence>
<dbReference type="Proteomes" id="UP000326924">
    <property type="component" value="Unassembled WGS sequence"/>
</dbReference>
<sequence length="78" mass="8840">MMQAIEWLLGSGRVGMKCLVSAGFFFFFFFFFSTTAATQSHLWERFAGRGETRYIDESIRSDSWGGGGVKQGRADRKL</sequence>
<name>A0A5J5F8C3_9PEZI</name>
<proteinExistence type="predicted"/>
<gene>
    <name evidence="1" type="ORF">FN846DRAFT_930072</name>
    <name evidence="2" type="ORF">FN846DRAFT_930083</name>
</gene>
<keyword evidence="3" id="KW-1185">Reference proteome</keyword>
<accession>A0A5J5F8C3</accession>
<dbReference type="EMBL" id="VXIS01000015">
    <property type="protein sequence ID" value="KAA8913427.1"/>
    <property type="molecule type" value="Genomic_DNA"/>
</dbReference>
<dbReference type="AlphaFoldDB" id="A0A5J5F8C3"/>
<comment type="caution">
    <text evidence="2">The sequence shown here is derived from an EMBL/GenBank/DDBJ whole genome shotgun (WGS) entry which is preliminary data.</text>
</comment>
<evidence type="ECO:0000313" key="1">
    <source>
        <dbReference type="EMBL" id="KAA8913427.1"/>
    </source>
</evidence>
<protein>
    <submittedName>
        <fullName evidence="2">Uncharacterized protein</fullName>
    </submittedName>
</protein>
<organism evidence="2 3">
    <name type="scientific">Sphaerosporella brunnea</name>
    <dbReference type="NCBI Taxonomy" id="1250544"/>
    <lineage>
        <taxon>Eukaryota</taxon>
        <taxon>Fungi</taxon>
        <taxon>Dikarya</taxon>
        <taxon>Ascomycota</taxon>
        <taxon>Pezizomycotina</taxon>
        <taxon>Pezizomycetes</taxon>
        <taxon>Pezizales</taxon>
        <taxon>Pyronemataceae</taxon>
        <taxon>Sphaerosporella</taxon>
    </lineage>
</organism>
<dbReference type="EMBL" id="VXIS01000015">
    <property type="protein sequence ID" value="KAA8913428.1"/>
    <property type="molecule type" value="Genomic_DNA"/>
</dbReference>